<protein>
    <submittedName>
        <fullName evidence="1">5749_t:CDS:1</fullName>
    </submittedName>
</protein>
<feature type="non-terminal residue" evidence="1">
    <location>
        <position position="1"/>
    </location>
</feature>
<sequence>LQESIQLQVEFHCLKEFSSAKELVLQIENFKRKRDNREEL</sequence>
<dbReference type="EMBL" id="CAJVPM010013735">
    <property type="protein sequence ID" value="CAG8596823.1"/>
    <property type="molecule type" value="Genomic_DNA"/>
</dbReference>
<keyword evidence="2" id="KW-1185">Reference proteome</keyword>
<organism evidence="1 2">
    <name type="scientific">Scutellospora calospora</name>
    <dbReference type="NCBI Taxonomy" id="85575"/>
    <lineage>
        <taxon>Eukaryota</taxon>
        <taxon>Fungi</taxon>
        <taxon>Fungi incertae sedis</taxon>
        <taxon>Mucoromycota</taxon>
        <taxon>Glomeromycotina</taxon>
        <taxon>Glomeromycetes</taxon>
        <taxon>Diversisporales</taxon>
        <taxon>Gigasporaceae</taxon>
        <taxon>Scutellospora</taxon>
    </lineage>
</organism>
<reference evidence="1" key="1">
    <citation type="submission" date="2021-06" db="EMBL/GenBank/DDBJ databases">
        <authorList>
            <person name="Kallberg Y."/>
            <person name="Tangrot J."/>
            <person name="Rosling A."/>
        </authorList>
    </citation>
    <scope>NUCLEOTIDE SEQUENCE</scope>
    <source>
        <strain evidence="1">AU212A</strain>
    </source>
</reference>
<evidence type="ECO:0000313" key="2">
    <source>
        <dbReference type="Proteomes" id="UP000789860"/>
    </source>
</evidence>
<dbReference type="Proteomes" id="UP000789860">
    <property type="component" value="Unassembled WGS sequence"/>
</dbReference>
<evidence type="ECO:0000313" key="1">
    <source>
        <dbReference type="EMBL" id="CAG8596823.1"/>
    </source>
</evidence>
<accession>A0ACA9MJL0</accession>
<comment type="caution">
    <text evidence="1">The sequence shown here is derived from an EMBL/GenBank/DDBJ whole genome shotgun (WGS) entry which is preliminary data.</text>
</comment>
<gene>
    <name evidence="1" type="ORF">SCALOS_LOCUS6782</name>
</gene>
<proteinExistence type="predicted"/>
<name>A0ACA9MJL0_9GLOM</name>